<name>A0A1E5G928_9ENTE</name>
<proteinExistence type="inferred from homology"/>
<comment type="pathway">
    <text evidence="1 9">Porphyrin-containing compound metabolism; protoporphyrin-IX biosynthesis; coproporphyrinogen-III from 5-aminolevulinate: step 3/4.</text>
</comment>
<evidence type="ECO:0000256" key="7">
    <source>
        <dbReference type="ARBA" id="ARBA00040167"/>
    </source>
</evidence>
<evidence type="ECO:0000256" key="3">
    <source>
        <dbReference type="ARBA" id="ARBA00013109"/>
    </source>
</evidence>
<gene>
    <name evidence="11" type="ORF">BCR25_11310</name>
</gene>
<evidence type="ECO:0000256" key="4">
    <source>
        <dbReference type="ARBA" id="ARBA00023239"/>
    </source>
</evidence>
<comment type="function">
    <text evidence="6 9">Catalyzes cyclization of the linear tetrapyrrole, hydroxymethylbilane, to the macrocyclic uroporphyrinogen III.</text>
</comment>
<dbReference type="EC" id="4.2.1.75" evidence="3 9"/>
<dbReference type="CDD" id="cd06578">
    <property type="entry name" value="HemD"/>
    <property type="match status" value="1"/>
</dbReference>
<dbReference type="RefSeq" id="WP_069664841.1">
    <property type="nucleotide sequence ID" value="NZ_JBHUJJ010000001.1"/>
</dbReference>
<keyword evidence="12" id="KW-1185">Reference proteome</keyword>
<evidence type="ECO:0000256" key="1">
    <source>
        <dbReference type="ARBA" id="ARBA00004772"/>
    </source>
</evidence>
<evidence type="ECO:0000313" key="12">
    <source>
        <dbReference type="Proteomes" id="UP000095094"/>
    </source>
</evidence>
<dbReference type="AlphaFoldDB" id="A0A1E5G928"/>
<dbReference type="InterPro" id="IPR003754">
    <property type="entry name" value="4pyrrol_synth_uPrphyn_synth"/>
</dbReference>
<dbReference type="GO" id="GO:0006782">
    <property type="term" value="P:protoporphyrinogen IX biosynthetic process"/>
    <property type="evidence" value="ECO:0007669"/>
    <property type="project" value="UniProtKB-UniRule"/>
</dbReference>
<evidence type="ECO:0000256" key="5">
    <source>
        <dbReference type="ARBA" id="ARBA00023244"/>
    </source>
</evidence>
<keyword evidence="5 9" id="KW-0627">Porphyrin biosynthesis</keyword>
<evidence type="ECO:0000256" key="8">
    <source>
        <dbReference type="ARBA" id="ARBA00048617"/>
    </source>
</evidence>
<dbReference type="SUPFAM" id="SSF69618">
    <property type="entry name" value="HemD-like"/>
    <property type="match status" value="1"/>
</dbReference>
<dbReference type="PANTHER" id="PTHR38042">
    <property type="entry name" value="UROPORPHYRINOGEN-III SYNTHASE, CHLOROPLASTIC"/>
    <property type="match status" value="1"/>
</dbReference>
<sequence>MKKILLTRMLEDNADDREYFEGKGFEVLEIPLIGLKPRQKNVPFEFELNECDWLFLTSQHAATFLLEQALNHGLIEQLESKKIAVIGTKTEQVLLANHLTAAFSAPSATKKSLFHSWSQCYSDPVVIFYPKSNLADTAGESLLKAQGHILYTPILYDNFFPKDSKQTLYNCLNKETIAAVYFASPSLWRRFYSVFSELKLAKVPTFYCLGETTRQAIRQDGYDAVIK</sequence>
<dbReference type="PANTHER" id="PTHR38042:SF1">
    <property type="entry name" value="UROPORPHYRINOGEN-III SYNTHASE, CHLOROPLASTIC"/>
    <property type="match status" value="1"/>
</dbReference>
<feature type="domain" description="Tetrapyrrole biosynthesis uroporphyrinogen III synthase" evidence="10">
    <location>
        <begin position="18"/>
        <end position="224"/>
    </location>
</feature>
<keyword evidence="4 9" id="KW-0456">Lyase</keyword>
<comment type="similarity">
    <text evidence="2 9">Belongs to the uroporphyrinogen-III synthase family.</text>
</comment>
<comment type="catalytic activity">
    <reaction evidence="8 9">
        <text>hydroxymethylbilane = uroporphyrinogen III + H2O</text>
        <dbReference type="Rhea" id="RHEA:18965"/>
        <dbReference type="ChEBI" id="CHEBI:15377"/>
        <dbReference type="ChEBI" id="CHEBI:57308"/>
        <dbReference type="ChEBI" id="CHEBI:57845"/>
        <dbReference type="EC" id="4.2.1.75"/>
    </reaction>
</comment>
<dbReference type="Proteomes" id="UP000095094">
    <property type="component" value="Unassembled WGS sequence"/>
</dbReference>
<dbReference type="EMBL" id="MIJY01000045">
    <property type="protein sequence ID" value="OEG09151.1"/>
    <property type="molecule type" value="Genomic_DNA"/>
</dbReference>
<evidence type="ECO:0000256" key="6">
    <source>
        <dbReference type="ARBA" id="ARBA00037589"/>
    </source>
</evidence>
<dbReference type="GO" id="GO:0004852">
    <property type="term" value="F:uroporphyrinogen-III synthase activity"/>
    <property type="evidence" value="ECO:0007669"/>
    <property type="project" value="UniProtKB-UniRule"/>
</dbReference>
<dbReference type="Pfam" id="PF02602">
    <property type="entry name" value="HEM4"/>
    <property type="match status" value="1"/>
</dbReference>
<dbReference type="OrthoDB" id="2181978at2"/>
<reference evidence="12" key="1">
    <citation type="submission" date="2016-09" db="EMBL/GenBank/DDBJ databases">
        <authorList>
            <person name="Gulvik C.A."/>
        </authorList>
    </citation>
    <scope>NUCLEOTIDE SEQUENCE [LARGE SCALE GENOMIC DNA]</scope>
    <source>
        <strain evidence="12">LMG 8895</strain>
    </source>
</reference>
<evidence type="ECO:0000256" key="2">
    <source>
        <dbReference type="ARBA" id="ARBA00008133"/>
    </source>
</evidence>
<evidence type="ECO:0000259" key="10">
    <source>
        <dbReference type="Pfam" id="PF02602"/>
    </source>
</evidence>
<evidence type="ECO:0000313" key="11">
    <source>
        <dbReference type="EMBL" id="OEG09151.1"/>
    </source>
</evidence>
<comment type="caution">
    <text evidence="11">The sequence shown here is derived from an EMBL/GenBank/DDBJ whole genome shotgun (WGS) entry which is preliminary data.</text>
</comment>
<dbReference type="GO" id="GO:0006780">
    <property type="term" value="P:uroporphyrinogen III biosynthetic process"/>
    <property type="evidence" value="ECO:0007669"/>
    <property type="project" value="UniProtKB-UniRule"/>
</dbReference>
<dbReference type="InterPro" id="IPR036108">
    <property type="entry name" value="4pyrrol_syn_uPrphyn_synt_sf"/>
</dbReference>
<dbReference type="InterPro" id="IPR039793">
    <property type="entry name" value="UROS/Hem4"/>
</dbReference>
<evidence type="ECO:0000256" key="9">
    <source>
        <dbReference type="RuleBase" id="RU366031"/>
    </source>
</evidence>
<dbReference type="Gene3D" id="3.40.50.10090">
    <property type="match status" value="2"/>
</dbReference>
<dbReference type="UniPathway" id="UPA00251">
    <property type="reaction ID" value="UER00320"/>
</dbReference>
<protein>
    <recommendedName>
        <fullName evidence="7 9">Uroporphyrinogen-III synthase</fullName>
        <ecNumber evidence="3 9">4.2.1.75</ecNumber>
    </recommendedName>
</protein>
<organism evidence="11 12">
    <name type="scientific">Enterococcus termitis</name>
    <dbReference type="NCBI Taxonomy" id="332950"/>
    <lineage>
        <taxon>Bacteria</taxon>
        <taxon>Bacillati</taxon>
        <taxon>Bacillota</taxon>
        <taxon>Bacilli</taxon>
        <taxon>Lactobacillales</taxon>
        <taxon>Enterococcaceae</taxon>
        <taxon>Enterococcus</taxon>
    </lineage>
</organism>
<accession>A0A1E5G928</accession>